<accession>A0A174HHT1</accession>
<reference evidence="1 2" key="1">
    <citation type="submission" date="2015-09" db="EMBL/GenBank/DDBJ databases">
        <authorList>
            <consortium name="Pathogen Informatics"/>
        </authorList>
    </citation>
    <scope>NUCLEOTIDE SEQUENCE [LARGE SCALE GENOMIC DNA]</scope>
    <source>
        <strain evidence="1 2">2789STDY5834884</strain>
    </source>
</reference>
<dbReference type="RefSeq" id="WP_306723011.1">
    <property type="nucleotide sequence ID" value="NZ_CZAJ01000004.1"/>
</dbReference>
<gene>
    <name evidence="1" type="ORF">ERS852497_00617</name>
</gene>
<dbReference type="AlphaFoldDB" id="A0A174HHT1"/>
<proteinExistence type="predicted"/>
<dbReference type="EMBL" id="CZAJ01000004">
    <property type="protein sequence ID" value="CUO73781.1"/>
    <property type="molecule type" value="Genomic_DNA"/>
</dbReference>
<evidence type="ECO:0000313" key="2">
    <source>
        <dbReference type="Proteomes" id="UP000095602"/>
    </source>
</evidence>
<dbReference type="Proteomes" id="UP000095602">
    <property type="component" value="Unassembled WGS sequence"/>
</dbReference>
<sequence length="146" mass="16770">MVYCAYVKKNVFYKSKVIRKVIRSGKGGQVNDKKIAIVPYVTNGKNSQVGHDGHFNIFKKKRSTVLKENLQSVIKAKNWEAEVIVDVNHGDLQSLKREGVNLFLIPEDIARYIDYSSVSKDECFKLTHDEYESGNIDRVVKYIEEN</sequence>
<organism evidence="1 2">
    <name type="scientific">Agathobacter rectalis</name>
    <dbReference type="NCBI Taxonomy" id="39491"/>
    <lineage>
        <taxon>Bacteria</taxon>
        <taxon>Bacillati</taxon>
        <taxon>Bacillota</taxon>
        <taxon>Clostridia</taxon>
        <taxon>Lachnospirales</taxon>
        <taxon>Lachnospiraceae</taxon>
        <taxon>Agathobacter</taxon>
    </lineage>
</organism>
<protein>
    <submittedName>
        <fullName evidence="1">Uncharacterized protein</fullName>
    </submittedName>
</protein>
<name>A0A174HHT1_9FIRM</name>
<evidence type="ECO:0000313" key="1">
    <source>
        <dbReference type="EMBL" id="CUO73781.1"/>
    </source>
</evidence>